<dbReference type="Proteomes" id="UP000054498">
    <property type="component" value="Unassembled WGS sequence"/>
</dbReference>
<feature type="transmembrane region" description="Helical" evidence="6">
    <location>
        <begin position="140"/>
        <end position="162"/>
    </location>
</feature>
<feature type="transmembrane region" description="Helical" evidence="6">
    <location>
        <begin position="201"/>
        <end position="226"/>
    </location>
</feature>
<evidence type="ECO:0000313" key="7">
    <source>
        <dbReference type="EMBL" id="KIZ01981.1"/>
    </source>
</evidence>
<dbReference type="Pfam" id="PF01925">
    <property type="entry name" value="TauE"/>
    <property type="match status" value="1"/>
</dbReference>
<evidence type="ECO:0000256" key="2">
    <source>
        <dbReference type="ARBA" id="ARBA00009142"/>
    </source>
</evidence>
<dbReference type="RefSeq" id="XP_013901000.1">
    <property type="nucleotide sequence ID" value="XM_014045546.1"/>
</dbReference>
<gene>
    <name evidence="7" type="ORF">MNEG_5983</name>
</gene>
<evidence type="ECO:0000256" key="6">
    <source>
        <dbReference type="SAM" id="Phobius"/>
    </source>
</evidence>
<sequence length="245" mass="24541">MASLVATRLATALALPCGSAGYWAVSAAVVPPLAAALLLARRHVLWKAAVVARAVAAAAAASGAPAEDPEACRKQPPVPPEHSPPWLSPLTAGRLAWTPANSLALPAFCVAAGLLAGLLGLGGGIVLTPLMLELRVHPQVTVASSQVTLMLSSAAAAIIYASQGIIRWDYGIALAATCFVATLLGQVAIDAAVRRTGRPGLLVLLLAAMCVLGTAASVYVAGAALARVARRPELVGAVGSVCGVS</sequence>
<dbReference type="GO" id="GO:0016020">
    <property type="term" value="C:membrane"/>
    <property type="evidence" value="ECO:0007669"/>
    <property type="project" value="UniProtKB-SubCell"/>
</dbReference>
<dbReference type="EMBL" id="KK101152">
    <property type="protein sequence ID" value="KIZ01981.1"/>
    <property type="molecule type" value="Genomic_DNA"/>
</dbReference>
<comment type="subcellular location">
    <subcellularLocation>
        <location evidence="1">Membrane</location>
        <topology evidence="1">Multi-pass membrane protein</topology>
    </subcellularLocation>
</comment>
<evidence type="ECO:0000256" key="4">
    <source>
        <dbReference type="ARBA" id="ARBA00022989"/>
    </source>
</evidence>
<dbReference type="GO" id="GO:0016567">
    <property type="term" value="P:protein ubiquitination"/>
    <property type="evidence" value="ECO:0007669"/>
    <property type="project" value="TreeGrafter"/>
</dbReference>
<accession>A0A0D2N870</accession>
<keyword evidence="4 6" id="KW-1133">Transmembrane helix</keyword>
<dbReference type="PANTHER" id="PTHR14255:SF3">
    <property type="entry name" value="SULFITE EXPORTER TAUE_SAFE FAMILY PROTEIN 5-RELATED"/>
    <property type="match status" value="1"/>
</dbReference>
<dbReference type="KEGG" id="mng:MNEG_5983"/>
<evidence type="ECO:0000256" key="1">
    <source>
        <dbReference type="ARBA" id="ARBA00004141"/>
    </source>
</evidence>
<keyword evidence="8" id="KW-1185">Reference proteome</keyword>
<dbReference type="AlphaFoldDB" id="A0A0D2N870"/>
<dbReference type="GeneID" id="25738859"/>
<evidence type="ECO:0000256" key="3">
    <source>
        <dbReference type="ARBA" id="ARBA00022692"/>
    </source>
</evidence>
<keyword evidence="3 6" id="KW-0812">Transmembrane</keyword>
<dbReference type="OrthoDB" id="552956at2759"/>
<dbReference type="GO" id="GO:0031464">
    <property type="term" value="C:Cul4A-RING E3 ubiquitin ligase complex"/>
    <property type="evidence" value="ECO:0007669"/>
    <property type="project" value="TreeGrafter"/>
</dbReference>
<dbReference type="InterPro" id="IPR002781">
    <property type="entry name" value="TM_pro_TauE-like"/>
</dbReference>
<feature type="transmembrane region" description="Helical" evidence="6">
    <location>
        <begin position="103"/>
        <end position="128"/>
    </location>
</feature>
<organism evidence="7 8">
    <name type="scientific">Monoraphidium neglectum</name>
    <dbReference type="NCBI Taxonomy" id="145388"/>
    <lineage>
        <taxon>Eukaryota</taxon>
        <taxon>Viridiplantae</taxon>
        <taxon>Chlorophyta</taxon>
        <taxon>core chlorophytes</taxon>
        <taxon>Chlorophyceae</taxon>
        <taxon>CS clade</taxon>
        <taxon>Sphaeropleales</taxon>
        <taxon>Selenastraceae</taxon>
        <taxon>Monoraphidium</taxon>
    </lineage>
</organism>
<dbReference type="PANTHER" id="PTHR14255">
    <property type="entry name" value="CEREBLON"/>
    <property type="match status" value="1"/>
</dbReference>
<keyword evidence="5 6" id="KW-0472">Membrane</keyword>
<protein>
    <submittedName>
        <fullName evidence="7">Uncharacterized protein</fullName>
    </submittedName>
</protein>
<proteinExistence type="inferred from homology"/>
<evidence type="ECO:0000256" key="5">
    <source>
        <dbReference type="ARBA" id="ARBA00023136"/>
    </source>
</evidence>
<reference evidence="7 8" key="1">
    <citation type="journal article" date="2013" name="BMC Genomics">
        <title>Reconstruction of the lipid metabolism for the microalga Monoraphidium neglectum from its genome sequence reveals characteristics suitable for biofuel production.</title>
        <authorList>
            <person name="Bogen C."/>
            <person name="Al-Dilaimi A."/>
            <person name="Albersmeier A."/>
            <person name="Wichmann J."/>
            <person name="Grundmann M."/>
            <person name="Rupp O."/>
            <person name="Lauersen K.J."/>
            <person name="Blifernez-Klassen O."/>
            <person name="Kalinowski J."/>
            <person name="Goesmann A."/>
            <person name="Mussgnug J.H."/>
            <person name="Kruse O."/>
        </authorList>
    </citation>
    <scope>NUCLEOTIDE SEQUENCE [LARGE SCALE GENOMIC DNA]</scope>
    <source>
        <strain evidence="7 8">SAG 48.87</strain>
    </source>
</reference>
<comment type="similarity">
    <text evidence="2">Belongs to the 4-toluene sulfonate uptake permease (TSUP) (TC 2.A.102) family.</text>
</comment>
<feature type="transmembrane region" description="Helical" evidence="6">
    <location>
        <begin position="168"/>
        <end position="189"/>
    </location>
</feature>
<name>A0A0D2N870_9CHLO</name>
<evidence type="ECO:0000313" key="8">
    <source>
        <dbReference type="Proteomes" id="UP000054498"/>
    </source>
</evidence>